<dbReference type="RefSeq" id="WP_161054934.1">
    <property type="nucleotide sequence ID" value="NZ_WWCT01000007.1"/>
</dbReference>
<keyword evidence="1" id="KW-0812">Transmembrane</keyword>
<name>A0ABW9VZK4_9BURK</name>
<dbReference type="EMBL" id="WWCT01000007">
    <property type="protein sequence ID" value="MYN26930.1"/>
    <property type="molecule type" value="Genomic_DNA"/>
</dbReference>
<dbReference type="Proteomes" id="UP000642144">
    <property type="component" value="Unassembled WGS sequence"/>
</dbReference>
<keyword evidence="3" id="KW-1185">Reference proteome</keyword>
<sequence>MPIPTTLYRAVKLLAVPFILLCVLFPLVDRNDHDLLYGGIALISMFRFKMREYHTDQTWLEIELSYLRFAWTMTWGTLILIPIFLLISYENHGWHGVLQHLGQPSFYLLSCFPGYFVTLMLGQSGNSNAAYDDSDTDQHASAPTINPANGLPMLGDVYDIHGNVYGQNDH</sequence>
<keyword evidence="1" id="KW-0472">Membrane</keyword>
<evidence type="ECO:0000313" key="2">
    <source>
        <dbReference type="EMBL" id="MYN26930.1"/>
    </source>
</evidence>
<reference evidence="2 3" key="1">
    <citation type="submission" date="2019-12" db="EMBL/GenBank/DDBJ databases">
        <title>Novel species isolated from a subtropical stream in China.</title>
        <authorList>
            <person name="Lu H."/>
        </authorList>
    </citation>
    <scope>NUCLEOTIDE SEQUENCE [LARGE SCALE GENOMIC DNA]</scope>
    <source>
        <strain evidence="2 3">CY42W</strain>
    </source>
</reference>
<gene>
    <name evidence="2" type="ORF">GTP69_10970</name>
</gene>
<accession>A0ABW9VZK4</accession>
<feature type="transmembrane region" description="Helical" evidence="1">
    <location>
        <begin position="7"/>
        <end position="28"/>
    </location>
</feature>
<feature type="transmembrane region" description="Helical" evidence="1">
    <location>
        <begin position="70"/>
        <end position="89"/>
    </location>
</feature>
<protein>
    <recommendedName>
        <fullName evidence="4">DUF805 domain-containing protein</fullName>
    </recommendedName>
</protein>
<evidence type="ECO:0000256" key="1">
    <source>
        <dbReference type="SAM" id="Phobius"/>
    </source>
</evidence>
<evidence type="ECO:0008006" key="4">
    <source>
        <dbReference type="Google" id="ProtNLM"/>
    </source>
</evidence>
<keyword evidence="1" id="KW-1133">Transmembrane helix</keyword>
<proteinExistence type="predicted"/>
<comment type="caution">
    <text evidence="2">The sequence shown here is derived from an EMBL/GenBank/DDBJ whole genome shotgun (WGS) entry which is preliminary data.</text>
</comment>
<organism evidence="2 3">
    <name type="scientific">Duganella levis</name>
    <dbReference type="NCBI Taxonomy" id="2692169"/>
    <lineage>
        <taxon>Bacteria</taxon>
        <taxon>Pseudomonadati</taxon>
        <taxon>Pseudomonadota</taxon>
        <taxon>Betaproteobacteria</taxon>
        <taxon>Burkholderiales</taxon>
        <taxon>Oxalobacteraceae</taxon>
        <taxon>Telluria group</taxon>
        <taxon>Duganella</taxon>
    </lineage>
</organism>
<evidence type="ECO:0000313" key="3">
    <source>
        <dbReference type="Proteomes" id="UP000642144"/>
    </source>
</evidence>